<keyword evidence="3" id="KW-0731">Sigma factor</keyword>
<keyword evidence="2" id="KW-0805">Transcription regulation</keyword>
<dbReference type="InterPro" id="IPR013324">
    <property type="entry name" value="RNA_pol_sigma_r3/r4-like"/>
</dbReference>
<evidence type="ECO:0000259" key="7">
    <source>
        <dbReference type="Pfam" id="PF08281"/>
    </source>
</evidence>
<evidence type="ECO:0000313" key="9">
    <source>
        <dbReference type="Proteomes" id="UP001575105"/>
    </source>
</evidence>
<sequence>MSGIEPESLARWYGRFAPALLLYVRQWLGAAEAEDVVQEVFASLMQQRQPPASVQAWLFRSARHAALNAQRSRRRRTSHEARLAATDAGWFQADPGQAIDAQLAEHTLADLPDEQREVIVLRIWGQLGWQEIADLVGRPTSTVFSRYQSGLQSLRQRLENPCQKPDD</sequence>
<dbReference type="NCBIfam" id="TIGR02937">
    <property type="entry name" value="sigma70-ECF"/>
    <property type="match status" value="1"/>
</dbReference>
<dbReference type="InterPro" id="IPR013325">
    <property type="entry name" value="RNA_pol_sigma_r2"/>
</dbReference>
<dbReference type="PANTHER" id="PTHR43133">
    <property type="entry name" value="RNA POLYMERASE ECF-TYPE SIGMA FACTO"/>
    <property type="match status" value="1"/>
</dbReference>
<dbReference type="Gene3D" id="1.10.10.10">
    <property type="entry name" value="Winged helix-like DNA-binding domain superfamily/Winged helix DNA-binding domain"/>
    <property type="match status" value="1"/>
</dbReference>
<dbReference type="Proteomes" id="UP001575105">
    <property type="component" value="Unassembled WGS sequence"/>
</dbReference>
<dbReference type="EMBL" id="JBGUBD010000014">
    <property type="protein sequence ID" value="MFA9480009.1"/>
    <property type="molecule type" value="Genomic_DNA"/>
</dbReference>
<name>A0ABV4UBE5_9BACT</name>
<gene>
    <name evidence="8" type="ORF">ACERK3_17150</name>
</gene>
<comment type="caution">
    <text evidence="8">The sequence shown here is derived from an EMBL/GenBank/DDBJ whole genome shotgun (WGS) entry which is preliminary data.</text>
</comment>
<dbReference type="RefSeq" id="WP_425346935.1">
    <property type="nucleotide sequence ID" value="NZ_JBGUBD010000014.1"/>
</dbReference>
<feature type="domain" description="RNA polymerase sigma-70 region 2" evidence="6">
    <location>
        <begin position="13"/>
        <end position="76"/>
    </location>
</feature>
<dbReference type="Pfam" id="PF08281">
    <property type="entry name" value="Sigma70_r4_2"/>
    <property type="match status" value="1"/>
</dbReference>
<protein>
    <submittedName>
        <fullName evidence="8">RNA polymerase sigma factor</fullName>
    </submittedName>
</protein>
<dbReference type="SUPFAM" id="SSF88659">
    <property type="entry name" value="Sigma3 and sigma4 domains of RNA polymerase sigma factors"/>
    <property type="match status" value="1"/>
</dbReference>
<dbReference type="InterPro" id="IPR039425">
    <property type="entry name" value="RNA_pol_sigma-70-like"/>
</dbReference>
<proteinExistence type="inferred from homology"/>
<reference evidence="8 9" key="1">
    <citation type="submission" date="2024-08" db="EMBL/GenBank/DDBJ databases">
        <title>Whole-genome sequencing of halo(alkali)philic microorganisms from hypersaline lakes.</title>
        <authorList>
            <person name="Sorokin D.Y."/>
            <person name="Merkel A.Y."/>
            <person name="Messina E."/>
            <person name="Yakimov M."/>
        </authorList>
    </citation>
    <scope>NUCLEOTIDE SEQUENCE [LARGE SCALE GENOMIC DNA]</scope>
    <source>
        <strain evidence="8 9">AB-hyl4</strain>
    </source>
</reference>
<comment type="similarity">
    <text evidence="1">Belongs to the sigma-70 factor family. ECF subfamily.</text>
</comment>
<evidence type="ECO:0000259" key="6">
    <source>
        <dbReference type="Pfam" id="PF04542"/>
    </source>
</evidence>
<dbReference type="InterPro" id="IPR013249">
    <property type="entry name" value="RNA_pol_sigma70_r4_t2"/>
</dbReference>
<dbReference type="InterPro" id="IPR014284">
    <property type="entry name" value="RNA_pol_sigma-70_dom"/>
</dbReference>
<keyword evidence="9" id="KW-1185">Reference proteome</keyword>
<organism evidence="8 9">
    <name type="scientific">Natronomicrosphaera hydrolytica</name>
    <dbReference type="NCBI Taxonomy" id="3242702"/>
    <lineage>
        <taxon>Bacteria</taxon>
        <taxon>Pseudomonadati</taxon>
        <taxon>Planctomycetota</taxon>
        <taxon>Phycisphaerae</taxon>
        <taxon>Phycisphaerales</taxon>
        <taxon>Phycisphaeraceae</taxon>
        <taxon>Natronomicrosphaera</taxon>
    </lineage>
</organism>
<evidence type="ECO:0000256" key="2">
    <source>
        <dbReference type="ARBA" id="ARBA00023015"/>
    </source>
</evidence>
<evidence type="ECO:0000256" key="1">
    <source>
        <dbReference type="ARBA" id="ARBA00010641"/>
    </source>
</evidence>
<dbReference type="Pfam" id="PF04542">
    <property type="entry name" value="Sigma70_r2"/>
    <property type="match status" value="1"/>
</dbReference>
<accession>A0ABV4UBE5</accession>
<evidence type="ECO:0000256" key="4">
    <source>
        <dbReference type="ARBA" id="ARBA00023125"/>
    </source>
</evidence>
<keyword evidence="4" id="KW-0238">DNA-binding</keyword>
<dbReference type="InterPro" id="IPR036388">
    <property type="entry name" value="WH-like_DNA-bd_sf"/>
</dbReference>
<dbReference type="SUPFAM" id="SSF88946">
    <property type="entry name" value="Sigma2 domain of RNA polymerase sigma factors"/>
    <property type="match status" value="1"/>
</dbReference>
<evidence type="ECO:0000256" key="5">
    <source>
        <dbReference type="ARBA" id="ARBA00023163"/>
    </source>
</evidence>
<dbReference type="PANTHER" id="PTHR43133:SF8">
    <property type="entry name" value="RNA POLYMERASE SIGMA FACTOR HI_1459-RELATED"/>
    <property type="match status" value="1"/>
</dbReference>
<evidence type="ECO:0000256" key="3">
    <source>
        <dbReference type="ARBA" id="ARBA00023082"/>
    </source>
</evidence>
<feature type="domain" description="RNA polymerase sigma factor 70 region 4 type 2" evidence="7">
    <location>
        <begin position="105"/>
        <end position="153"/>
    </location>
</feature>
<dbReference type="InterPro" id="IPR007627">
    <property type="entry name" value="RNA_pol_sigma70_r2"/>
</dbReference>
<dbReference type="Gene3D" id="1.10.1740.10">
    <property type="match status" value="1"/>
</dbReference>
<keyword evidence="5" id="KW-0804">Transcription</keyword>
<evidence type="ECO:0000313" key="8">
    <source>
        <dbReference type="EMBL" id="MFA9480009.1"/>
    </source>
</evidence>